<dbReference type="Ensembl" id="ENSJHYT00000000414.1">
    <property type="protein sequence ID" value="ENSJHYP00000000307.1"/>
    <property type="gene ID" value="ENSJHYG00000000252.1"/>
</dbReference>
<protein>
    <submittedName>
        <fullName evidence="3">Midasin AAA ATPase 1</fullName>
    </submittedName>
</protein>
<dbReference type="Proteomes" id="UP000694408">
    <property type="component" value="Unplaced"/>
</dbReference>
<keyword evidence="4" id="KW-1185">Reference proteome</keyword>
<organism evidence="3 4">
    <name type="scientific">Junco hyemalis</name>
    <name type="common">Dark-eyed junco</name>
    <dbReference type="NCBI Taxonomy" id="40217"/>
    <lineage>
        <taxon>Eukaryota</taxon>
        <taxon>Metazoa</taxon>
        <taxon>Chordata</taxon>
        <taxon>Craniata</taxon>
        <taxon>Vertebrata</taxon>
        <taxon>Euteleostomi</taxon>
        <taxon>Archelosauria</taxon>
        <taxon>Archosauria</taxon>
        <taxon>Dinosauria</taxon>
        <taxon>Saurischia</taxon>
        <taxon>Theropoda</taxon>
        <taxon>Coelurosauria</taxon>
        <taxon>Aves</taxon>
        <taxon>Neognathae</taxon>
        <taxon>Neoaves</taxon>
        <taxon>Telluraves</taxon>
        <taxon>Australaves</taxon>
        <taxon>Passeriformes</taxon>
        <taxon>Passerellidae</taxon>
        <taxon>Junco</taxon>
    </lineage>
</organism>
<reference evidence="3" key="1">
    <citation type="submission" date="2025-08" db="UniProtKB">
        <authorList>
            <consortium name="Ensembl"/>
        </authorList>
    </citation>
    <scope>IDENTIFICATION</scope>
</reference>
<keyword evidence="2" id="KW-0067">ATP-binding</keyword>
<dbReference type="GO" id="GO:0005634">
    <property type="term" value="C:nucleus"/>
    <property type="evidence" value="ECO:0007669"/>
    <property type="project" value="TreeGrafter"/>
</dbReference>
<dbReference type="PANTHER" id="PTHR48103">
    <property type="entry name" value="MIDASIN-RELATED"/>
    <property type="match status" value="1"/>
</dbReference>
<dbReference type="PANTHER" id="PTHR48103:SF2">
    <property type="entry name" value="MIDASIN"/>
    <property type="match status" value="1"/>
</dbReference>
<evidence type="ECO:0000313" key="3">
    <source>
        <dbReference type="Ensembl" id="ENSJHYP00000000307.1"/>
    </source>
</evidence>
<reference evidence="3" key="2">
    <citation type="submission" date="2025-09" db="UniProtKB">
        <authorList>
            <consortium name="Ensembl"/>
        </authorList>
    </citation>
    <scope>IDENTIFICATION</scope>
</reference>
<evidence type="ECO:0000313" key="4">
    <source>
        <dbReference type="Proteomes" id="UP000694408"/>
    </source>
</evidence>
<dbReference type="GO" id="GO:0000027">
    <property type="term" value="P:ribosomal large subunit assembly"/>
    <property type="evidence" value="ECO:0007669"/>
    <property type="project" value="TreeGrafter"/>
</dbReference>
<dbReference type="GO" id="GO:0000055">
    <property type="term" value="P:ribosomal large subunit export from nucleus"/>
    <property type="evidence" value="ECO:0007669"/>
    <property type="project" value="TreeGrafter"/>
</dbReference>
<dbReference type="GO" id="GO:0005524">
    <property type="term" value="F:ATP binding"/>
    <property type="evidence" value="ECO:0007669"/>
    <property type="project" value="UniProtKB-KW"/>
</dbReference>
<sequence>MIVVGCFQLELFFSNIQQALPFYGSSSWGNIQMTLQDLKKVLHSTNPENLKFSAVEIDANWMDEMEVLQASVKLFTEKATNQDWKLRVKWLNSLAKNLPQVLDSVRILLEAGAVALGCFYASPLSSGVSNMIKLLQPTMTDEHVMPLDPRWNMQFLEIIRNSMNFDTEMEHTDQLLTLLKSAANRAVLFLDREKRSYLEKSLIASKKPRNSALRMSLDFHKNPGSYNCLPHVVVVNLAAFFELWDAFVLHWVKSTQVVLCCSLWRDRLWAVSDSVTVDAPGLSLLALHWHWVMKHLIDRIPQMLIGSDQNKISREIQSISQQIQSCLVNPAGNSANMKILQKSLGKPLPFKDKLGMECFSQLKALSKPLNILELRLACGDSRWQEKMCCVKIATTGVKMKKALLQADGLIIRANHLEDVSLEERLPEDTISNQLDPALLGQLCKKNCSQDFSICSDLAQFIAFSLKLTPAASHQLSGLWHLLHLNEVRTNFILI</sequence>
<keyword evidence="1" id="KW-0547">Nucleotide-binding</keyword>
<name>A0A8C5I8F1_JUNHY</name>
<dbReference type="AlphaFoldDB" id="A0A8C5I8F1"/>
<accession>A0A8C5I8F1</accession>
<evidence type="ECO:0000256" key="1">
    <source>
        <dbReference type="ARBA" id="ARBA00022741"/>
    </source>
</evidence>
<proteinExistence type="predicted"/>
<dbReference type="GO" id="GO:0030687">
    <property type="term" value="C:preribosome, large subunit precursor"/>
    <property type="evidence" value="ECO:0007669"/>
    <property type="project" value="TreeGrafter"/>
</dbReference>
<evidence type="ECO:0000256" key="2">
    <source>
        <dbReference type="ARBA" id="ARBA00022840"/>
    </source>
</evidence>